<organism evidence="2 3">
    <name type="scientific">Pallidibacillus pasinlerensis</name>
    <dbReference type="NCBI Taxonomy" id="2703818"/>
    <lineage>
        <taxon>Bacteria</taxon>
        <taxon>Bacillati</taxon>
        <taxon>Bacillota</taxon>
        <taxon>Bacilli</taxon>
        <taxon>Bacillales</taxon>
        <taxon>Bacillaceae</taxon>
        <taxon>Pallidibacillus</taxon>
    </lineage>
</organism>
<dbReference type="Proteomes" id="UP000743899">
    <property type="component" value="Unassembled WGS sequence"/>
</dbReference>
<sequence length="353" mass="41949">MNFLTVIILYCISCFKGERSTNAVYYLLQGKKSAQTVQDAVWFSLKHVFSIYPELKKELFQEHINFLVKHKLVEINEKTCQITTAGEEKLSNYIEKQPIPKSLDGWNFQHIDKKFWQRLSLIVQIVSNWANGEGKFMPVQRDYYTQRWVKRWLFDWNTTYDKQTLTKKLYFEIEHLLSYAESKKENPELFVARLSGYENPGLTISQIAQQYKIDEYYYLIIFRNFLHFMIKSISDFRSDYPLLYSIIKNEQQEIVFTDSTRKTLNLLSMNKSIIEIARIRNLKVSTIEDHIVEIALMDEKFSIDQFVTPSMQDKIRSAINTLNTRKLKRIKEAVPDADYFAIRLVLSKWTEQK</sequence>
<comment type="caution">
    <text evidence="2">The sequence shown here is derived from an EMBL/GenBank/DDBJ whole genome shotgun (WGS) entry which is preliminary data.</text>
</comment>
<protein>
    <recommendedName>
        <fullName evidence="1">Helicase Helix-turn-helix domain-containing protein</fullName>
    </recommendedName>
</protein>
<name>A0ABX0A218_9BACI</name>
<evidence type="ECO:0000313" key="3">
    <source>
        <dbReference type="Proteomes" id="UP000743899"/>
    </source>
</evidence>
<accession>A0ABX0A218</accession>
<dbReference type="InterPro" id="IPR008308">
    <property type="entry name" value="YpbB-like"/>
</dbReference>
<dbReference type="RefSeq" id="WP_161919189.1">
    <property type="nucleotide sequence ID" value="NZ_JAACYS010000003.1"/>
</dbReference>
<dbReference type="EMBL" id="JAACYS010000003">
    <property type="protein sequence ID" value="NCU16350.1"/>
    <property type="molecule type" value="Genomic_DNA"/>
</dbReference>
<dbReference type="InterPro" id="IPR029491">
    <property type="entry name" value="Helicase_HTH"/>
</dbReference>
<dbReference type="Pfam" id="PF14493">
    <property type="entry name" value="HTH_40"/>
    <property type="match status" value="1"/>
</dbReference>
<gene>
    <name evidence="2" type="ORF">GW534_00980</name>
</gene>
<reference evidence="2 3" key="1">
    <citation type="submission" date="2020-01" db="EMBL/GenBank/DDBJ databases">
        <title>A novel Bacillus sp. from Pasinler.</title>
        <authorList>
            <person name="Adiguzel A."/>
            <person name="Ay H."/>
            <person name="Baltaci M.O."/>
        </authorList>
    </citation>
    <scope>NUCLEOTIDE SEQUENCE [LARGE SCALE GENOMIC DNA]</scope>
    <source>
        <strain evidence="2 3">P1</strain>
    </source>
</reference>
<evidence type="ECO:0000259" key="1">
    <source>
        <dbReference type="Pfam" id="PF14493"/>
    </source>
</evidence>
<keyword evidence="3" id="KW-1185">Reference proteome</keyword>
<evidence type="ECO:0000313" key="2">
    <source>
        <dbReference type="EMBL" id="NCU16350.1"/>
    </source>
</evidence>
<proteinExistence type="predicted"/>
<feature type="domain" description="Helicase Helix-turn-helix" evidence="1">
    <location>
        <begin position="259"/>
        <end position="346"/>
    </location>
</feature>
<dbReference type="PIRSF" id="PIRSF021350">
    <property type="entry name" value="UCP021350"/>
    <property type="match status" value="1"/>
</dbReference>